<gene>
    <name evidence="5" type="ORF">FRUB_02403</name>
    <name evidence="4" type="ORF">FRUB_03827</name>
    <name evidence="3" type="ORF">FRUB_06061</name>
</gene>
<dbReference type="Pfam" id="PF13518">
    <property type="entry name" value="HTH_28"/>
    <property type="match status" value="1"/>
</dbReference>
<dbReference type="SUPFAM" id="SSF53098">
    <property type="entry name" value="Ribonuclease H-like"/>
    <property type="match status" value="1"/>
</dbReference>
<organism evidence="4 6">
    <name type="scientific">Fimbriiglobus ruber</name>
    <dbReference type="NCBI Taxonomy" id="1908690"/>
    <lineage>
        <taxon>Bacteria</taxon>
        <taxon>Pseudomonadati</taxon>
        <taxon>Planctomycetota</taxon>
        <taxon>Planctomycetia</taxon>
        <taxon>Gemmatales</taxon>
        <taxon>Gemmataceae</taxon>
        <taxon>Fimbriiglobus</taxon>
    </lineage>
</organism>
<dbReference type="PANTHER" id="PTHR35004:SF7">
    <property type="entry name" value="INTEGRASE PROTEIN"/>
    <property type="match status" value="1"/>
</dbReference>
<dbReference type="PANTHER" id="PTHR35004">
    <property type="entry name" value="TRANSPOSASE RV3428C-RELATED"/>
    <property type="match status" value="1"/>
</dbReference>
<dbReference type="GO" id="GO:0015074">
    <property type="term" value="P:DNA integration"/>
    <property type="evidence" value="ECO:0007669"/>
    <property type="project" value="InterPro"/>
</dbReference>
<reference evidence="4" key="2">
    <citation type="journal article" date="2018" name="Appl. Environ. Microbiol.">
        <title>Genome Analysis of Fimbriiglobus ruber SP5(T), a Planctomycete with Confirmed Chitinolytic Capability.</title>
        <authorList>
            <person name="Ravin N.V."/>
            <person name="Rakitin A.L."/>
            <person name="Ivanova A.A."/>
            <person name="Beletsky A.V."/>
            <person name="Kulichevskaya I.S."/>
            <person name="Mardanov A.V."/>
            <person name="Dedysh S.N."/>
        </authorList>
    </citation>
    <scope>NUCLEOTIDE SEQUENCE</scope>
    <source>
        <strain evidence="4">SP5</strain>
    </source>
</reference>
<dbReference type="InterPro" id="IPR012337">
    <property type="entry name" value="RNaseH-like_sf"/>
</dbReference>
<comment type="caution">
    <text evidence="4">The sequence shown here is derived from an EMBL/GenBank/DDBJ whole genome shotgun (WGS) entry which is preliminary data.</text>
</comment>
<protein>
    <submittedName>
        <fullName evidence="4">Mobile element protein</fullName>
    </submittedName>
</protein>
<dbReference type="OrthoDB" id="250413at2"/>
<dbReference type="GO" id="GO:0003676">
    <property type="term" value="F:nucleic acid binding"/>
    <property type="evidence" value="ECO:0007669"/>
    <property type="project" value="InterPro"/>
</dbReference>
<proteinExistence type="predicted"/>
<dbReference type="SUPFAM" id="SSF46689">
    <property type="entry name" value="Homeodomain-like"/>
    <property type="match status" value="1"/>
</dbReference>
<dbReference type="Proteomes" id="UP000214646">
    <property type="component" value="Unassembled WGS sequence"/>
</dbReference>
<dbReference type="InterPro" id="IPR036397">
    <property type="entry name" value="RNaseH_sf"/>
</dbReference>
<dbReference type="EMBL" id="NIDE01000005">
    <property type="protein sequence ID" value="OWK41749.1"/>
    <property type="molecule type" value="Genomic_DNA"/>
</dbReference>
<name>A0A225DX26_9BACT</name>
<evidence type="ECO:0000256" key="1">
    <source>
        <dbReference type="SAM" id="MobiDB-lite"/>
    </source>
</evidence>
<accession>A0A225DX26</accession>
<dbReference type="AlphaFoldDB" id="A0A225DX26"/>
<dbReference type="RefSeq" id="WP_088253734.1">
    <property type="nucleotide sequence ID" value="NZ_NIDE01000003.1"/>
</dbReference>
<feature type="region of interest" description="Disordered" evidence="1">
    <location>
        <begin position="388"/>
        <end position="465"/>
    </location>
</feature>
<dbReference type="PROSITE" id="PS50994">
    <property type="entry name" value="INTEGRASE"/>
    <property type="match status" value="1"/>
</dbReference>
<evidence type="ECO:0000313" key="4">
    <source>
        <dbReference type="EMBL" id="OWK41749.1"/>
    </source>
</evidence>
<feature type="domain" description="Integrase catalytic" evidence="2">
    <location>
        <begin position="136"/>
        <end position="320"/>
    </location>
</feature>
<dbReference type="InterPro" id="IPR009057">
    <property type="entry name" value="Homeodomain-like_sf"/>
</dbReference>
<dbReference type="Gene3D" id="3.30.420.10">
    <property type="entry name" value="Ribonuclease H-like superfamily/Ribonuclease H"/>
    <property type="match status" value="1"/>
</dbReference>
<reference evidence="6" key="1">
    <citation type="submission" date="2017-06" db="EMBL/GenBank/DDBJ databases">
        <title>Genome analysis of Fimbriiglobus ruber SP5, the first member of the order Planctomycetales with confirmed chitinolytic capability.</title>
        <authorList>
            <person name="Ravin N.V."/>
            <person name="Rakitin A.L."/>
            <person name="Ivanova A.A."/>
            <person name="Beletsky A.V."/>
            <person name="Kulichevskaya I.S."/>
            <person name="Mardanov A.V."/>
            <person name="Dedysh S.N."/>
        </authorList>
    </citation>
    <scope>NUCLEOTIDE SEQUENCE [LARGE SCALE GENOMIC DNA]</scope>
    <source>
        <strain evidence="6">SP5</strain>
    </source>
</reference>
<keyword evidence="6" id="KW-1185">Reference proteome</keyword>
<sequence>MSTELQDWGILAMSQRERDVLAILKAVVSGDRTVTEAAGLLKLSARQVRRLKGKLKTQGDSALVHGLRGQPSNRCLEAKLRTQVLAAYRQRYRDFGPTFACEKLAEEGLKVGVETLRRWLLAEGLWERQRRRDPHRSRRPRRACLGELVQMDASVHEWLEGRGETIVLITMIDDATSRVEAKFYRHGSVESHLDLLGIWLRKYGRPLAVYTDRHSIFEPHEKGRPLADPDAQTQFGRALGELAIELIRAHSPQAKGRVERSFGTAQDRWVKELRLAKVTTCEDANALLAKLLPDHNKRFAKPARQPNDAHRPLGRDHKLASILSIQSERVVSNDYVVRFANTFYQLLPPAYPGERGGRVVIEQRLDGTLHIRFGKRHLPYQEITVGGSLGGSAPKPPEFSASAADASAETTGREPVKDSRPAGMQPTAGRSGRTPAEPYPSGGEEVDNPKRSYRPAPNHPWRKRL</sequence>
<dbReference type="InterPro" id="IPR047797">
    <property type="entry name" value="ISNCY_transpos"/>
</dbReference>
<dbReference type="InterPro" id="IPR001584">
    <property type="entry name" value="Integrase_cat-core"/>
</dbReference>
<evidence type="ECO:0000313" key="6">
    <source>
        <dbReference type="Proteomes" id="UP000214646"/>
    </source>
</evidence>
<dbReference type="InterPro" id="IPR055247">
    <property type="entry name" value="InsJ-like_HTH"/>
</dbReference>
<feature type="compositionally biased region" description="Basic and acidic residues" evidence="1">
    <location>
        <begin position="411"/>
        <end position="420"/>
    </location>
</feature>
<dbReference type="EMBL" id="NIDE01000003">
    <property type="protein sequence ID" value="OWK44471.1"/>
    <property type="molecule type" value="Genomic_DNA"/>
</dbReference>
<evidence type="ECO:0000259" key="2">
    <source>
        <dbReference type="PROSITE" id="PS50994"/>
    </source>
</evidence>
<dbReference type="EMBL" id="NIDE01000010">
    <property type="protein sequence ID" value="OWK39498.1"/>
    <property type="molecule type" value="Genomic_DNA"/>
</dbReference>
<evidence type="ECO:0000313" key="3">
    <source>
        <dbReference type="EMBL" id="OWK39498.1"/>
    </source>
</evidence>
<dbReference type="NCBIfam" id="NF033594">
    <property type="entry name" value="transpos_ISNCY_2"/>
    <property type="match status" value="1"/>
</dbReference>
<evidence type="ECO:0000313" key="5">
    <source>
        <dbReference type="EMBL" id="OWK44471.1"/>
    </source>
</evidence>